<accession>A0A515CWR4</accession>
<dbReference type="Gene3D" id="3.30.160.670">
    <property type="match status" value="1"/>
</dbReference>
<evidence type="ECO:0000313" key="3">
    <source>
        <dbReference type="EMBL" id="QDL32607.1"/>
    </source>
</evidence>
<organism evidence="3 4">
    <name type="scientific">Serratia liquefaciens</name>
    <dbReference type="NCBI Taxonomy" id="614"/>
    <lineage>
        <taxon>Bacteria</taxon>
        <taxon>Pseudomonadati</taxon>
        <taxon>Pseudomonadota</taxon>
        <taxon>Gammaproteobacteria</taxon>
        <taxon>Enterobacterales</taxon>
        <taxon>Yersiniaceae</taxon>
        <taxon>Serratia</taxon>
    </lineage>
</organism>
<dbReference type="AlphaFoldDB" id="A0A515CWR4"/>
<feature type="domain" description="DUF4136" evidence="2">
    <location>
        <begin position="35"/>
        <end position="180"/>
    </location>
</feature>
<dbReference type="Pfam" id="PF13590">
    <property type="entry name" value="DUF4136"/>
    <property type="match status" value="1"/>
</dbReference>
<dbReference type="EMBL" id="CP033893">
    <property type="protein sequence ID" value="QDL32607.1"/>
    <property type="molecule type" value="Genomic_DNA"/>
</dbReference>
<evidence type="ECO:0000259" key="2">
    <source>
        <dbReference type="Pfam" id="PF13590"/>
    </source>
</evidence>
<dbReference type="InterPro" id="IPR025411">
    <property type="entry name" value="DUF4136"/>
</dbReference>
<evidence type="ECO:0000313" key="4">
    <source>
        <dbReference type="Proteomes" id="UP000317572"/>
    </source>
</evidence>
<keyword evidence="1" id="KW-0732">Signal</keyword>
<dbReference type="PROSITE" id="PS51257">
    <property type="entry name" value="PROKAR_LIPOPROTEIN"/>
    <property type="match status" value="1"/>
</dbReference>
<reference evidence="3 4" key="1">
    <citation type="submission" date="2018-11" db="EMBL/GenBank/DDBJ databases">
        <title>The first complete genome of Serratia liquefaciens isolated from metalophyte plant revel distinctness adaptive mechanisms in an extreme habitat.</title>
        <authorList>
            <person name="Caneschi W.L."/>
            <person name="Sanchez A.B."/>
            <person name="Felestrino E.B."/>
            <person name="Assis R.A.B."/>
            <person name="Lemes C.G.C."/>
            <person name="Cordeiro I.F."/>
            <person name="Fonseca N.P."/>
            <person name="Villa M."/>
            <person name="Vieira I.T."/>
            <person name="Moraes L.A."/>
            <person name="Kamino L.H.Y."/>
            <person name="do Carmo F."/>
            <person name="Garcia C.M."/>
            <person name="Almeida N.F."/>
            <person name="Silva R.S."/>
            <person name="Ferro J.A."/>
            <person name="Ferro M.I.T."/>
            <person name="Varani A.M."/>
            <person name="Ferreira R.M."/>
            <person name="dos Santos V.L."/>
            <person name="Silva U.C."/>
            <person name="Setubal J.C."/>
            <person name="Moreira L.M."/>
        </authorList>
    </citation>
    <scope>NUCLEOTIDE SEQUENCE [LARGE SCALE GENOMIC DNA]</scope>
    <source>
        <strain evidence="3 4">FG3</strain>
    </source>
</reference>
<proteinExistence type="predicted"/>
<feature type="chain" id="PRO_5022006581" evidence="1">
    <location>
        <begin position="33"/>
        <end position="188"/>
    </location>
</feature>
<gene>
    <name evidence="3" type="ORF">EGO53_12750</name>
</gene>
<feature type="signal peptide" evidence="1">
    <location>
        <begin position="1"/>
        <end position="32"/>
    </location>
</feature>
<dbReference type="Proteomes" id="UP000317572">
    <property type="component" value="Chromosome"/>
</dbReference>
<name>A0A515CWR4_SERLI</name>
<sequence length="188" mass="20502">MKLIILQGFSMRSLSCLLLASSLALLSGCANQPQVTSDYDHSTNFGQYHTYGFATEAEGQYLTLTGKYIHSAIAQQMEQRGYKLSASPDLLVYSSAMKQNKVQVNDSPAPIGRWGYAGWGGYNQTLWTYTEGTLTVDLVDSKKKQLVWRGTASDTLNSNAQPASQAQLQQAVAALFAAYPFRAGAANR</sequence>
<evidence type="ECO:0000256" key="1">
    <source>
        <dbReference type="SAM" id="SignalP"/>
    </source>
</evidence>
<protein>
    <submittedName>
        <fullName evidence="3">DUF4136 domain-containing protein</fullName>
    </submittedName>
</protein>